<dbReference type="InterPro" id="IPR020422">
    <property type="entry name" value="TYR_PHOSPHATASE_DUAL_dom"/>
</dbReference>
<dbReference type="GO" id="GO:0017017">
    <property type="term" value="F:MAP kinase tyrosine/serine/threonine phosphatase activity"/>
    <property type="evidence" value="ECO:0007669"/>
    <property type="project" value="TreeGrafter"/>
</dbReference>
<evidence type="ECO:0000259" key="7">
    <source>
        <dbReference type="PROSITE" id="PS50056"/>
    </source>
</evidence>
<feature type="domain" description="Tyrosine-protein phosphatase" evidence="6">
    <location>
        <begin position="13"/>
        <end position="159"/>
    </location>
</feature>
<dbReference type="PROSITE" id="PS50056">
    <property type="entry name" value="TYR_PHOSPHATASE_2"/>
    <property type="match status" value="1"/>
</dbReference>
<evidence type="ECO:0000256" key="4">
    <source>
        <dbReference type="ARBA" id="ARBA00022912"/>
    </source>
</evidence>
<dbReference type="PANTHER" id="PTHR10159:SF519">
    <property type="entry name" value="DUAL SPECIFICITY PROTEIN PHOSPHATASE MPK3"/>
    <property type="match status" value="1"/>
</dbReference>
<dbReference type="GO" id="GO:0033550">
    <property type="term" value="F:MAP kinase tyrosine phosphatase activity"/>
    <property type="evidence" value="ECO:0007669"/>
    <property type="project" value="TreeGrafter"/>
</dbReference>
<evidence type="ECO:0000313" key="8">
    <source>
        <dbReference type="EMBL" id="CAE8727559.1"/>
    </source>
</evidence>
<evidence type="ECO:0000256" key="1">
    <source>
        <dbReference type="ARBA" id="ARBA00008601"/>
    </source>
</evidence>
<dbReference type="PROSITE" id="PS00383">
    <property type="entry name" value="TYR_PHOSPHATASE_1"/>
    <property type="match status" value="1"/>
</dbReference>
<protein>
    <recommendedName>
        <fullName evidence="2">protein-tyrosine-phosphatase</fullName>
        <ecNumber evidence="2">3.1.3.48</ecNumber>
    </recommendedName>
</protein>
<comment type="similarity">
    <text evidence="1">Belongs to the protein-tyrosine phosphatase family. Non-receptor class dual specificity subfamily.</text>
</comment>
<dbReference type="EMBL" id="CAJNNW010035414">
    <property type="protein sequence ID" value="CAE8727559.1"/>
    <property type="molecule type" value="Genomic_DNA"/>
</dbReference>
<accession>A0A813LNG5</accession>
<dbReference type="PANTHER" id="PTHR10159">
    <property type="entry name" value="DUAL SPECIFICITY PROTEIN PHOSPHATASE"/>
    <property type="match status" value="1"/>
</dbReference>
<dbReference type="GO" id="GO:0043409">
    <property type="term" value="P:negative regulation of MAPK cascade"/>
    <property type="evidence" value="ECO:0007669"/>
    <property type="project" value="TreeGrafter"/>
</dbReference>
<dbReference type="PROSITE" id="PS50054">
    <property type="entry name" value="TYR_PHOSPHATASE_DUAL"/>
    <property type="match status" value="1"/>
</dbReference>
<dbReference type="AlphaFoldDB" id="A0A813LNG5"/>
<dbReference type="Gene3D" id="3.90.190.10">
    <property type="entry name" value="Protein tyrosine phosphatase superfamily"/>
    <property type="match status" value="1"/>
</dbReference>
<comment type="caution">
    <text evidence="8">The sequence shown here is derived from an EMBL/GenBank/DDBJ whole genome shotgun (WGS) entry which is preliminary data.</text>
</comment>
<evidence type="ECO:0000313" key="9">
    <source>
        <dbReference type="Proteomes" id="UP000626109"/>
    </source>
</evidence>
<keyword evidence="4" id="KW-0904">Protein phosphatase</keyword>
<feature type="domain" description="Tyrosine specific protein phosphatases" evidence="7">
    <location>
        <begin position="85"/>
        <end position="137"/>
    </location>
</feature>
<dbReference type="GO" id="GO:0008330">
    <property type="term" value="F:protein tyrosine/threonine phosphatase activity"/>
    <property type="evidence" value="ECO:0007669"/>
    <property type="project" value="TreeGrafter"/>
</dbReference>
<dbReference type="SUPFAM" id="SSF52799">
    <property type="entry name" value="(Phosphotyrosine protein) phosphatases II"/>
    <property type="match status" value="1"/>
</dbReference>
<gene>
    <name evidence="8" type="ORF">PGLA2088_LOCUS44854</name>
</gene>
<sequence length="291" mass="31609">MSCGRLSEEQYRAYGKEIVPKFLFLACRFEADDPAFLREHQISHILNVAEECEPFPAALRMCQVLHIPILESPRTDLRAHFREAFTFIEAARQTSGGRVLLHCFEGRNRSASFVLAYLMCLERISLAAAFSHVKGVRSLVDPNIGYMKQLRDLELVLLGDEVAVAPSMPLDQQACCDLLDMEIIVAKELGRYTDLPVLQYEEVAIDVVRPPPPLGDAAKLMCTKACGLVPTRGVNTSKGSTRSAVAKGAAPKRGTSGHSAGPSVGTRKLSSRGPSRGPAKPPEAPTAVGPL</sequence>
<evidence type="ECO:0000259" key="6">
    <source>
        <dbReference type="PROSITE" id="PS50054"/>
    </source>
</evidence>
<keyword evidence="3" id="KW-0378">Hydrolase</keyword>
<evidence type="ECO:0000256" key="3">
    <source>
        <dbReference type="ARBA" id="ARBA00022801"/>
    </source>
</evidence>
<dbReference type="InterPro" id="IPR000340">
    <property type="entry name" value="Dual-sp_phosphatase_cat-dom"/>
</dbReference>
<name>A0A813LNG5_POLGL</name>
<dbReference type="Proteomes" id="UP000626109">
    <property type="component" value="Unassembled WGS sequence"/>
</dbReference>
<dbReference type="EC" id="3.1.3.48" evidence="2"/>
<dbReference type="SMART" id="SM00195">
    <property type="entry name" value="DSPc"/>
    <property type="match status" value="1"/>
</dbReference>
<dbReference type="GO" id="GO:0005737">
    <property type="term" value="C:cytoplasm"/>
    <property type="evidence" value="ECO:0007669"/>
    <property type="project" value="TreeGrafter"/>
</dbReference>
<proteinExistence type="inferred from homology"/>
<evidence type="ECO:0000256" key="5">
    <source>
        <dbReference type="SAM" id="MobiDB-lite"/>
    </source>
</evidence>
<organism evidence="8 9">
    <name type="scientific">Polarella glacialis</name>
    <name type="common">Dinoflagellate</name>
    <dbReference type="NCBI Taxonomy" id="89957"/>
    <lineage>
        <taxon>Eukaryota</taxon>
        <taxon>Sar</taxon>
        <taxon>Alveolata</taxon>
        <taxon>Dinophyceae</taxon>
        <taxon>Suessiales</taxon>
        <taxon>Suessiaceae</taxon>
        <taxon>Polarella</taxon>
    </lineage>
</organism>
<reference evidence="8" key="1">
    <citation type="submission" date="2021-02" db="EMBL/GenBank/DDBJ databases">
        <authorList>
            <person name="Dougan E. K."/>
            <person name="Rhodes N."/>
            <person name="Thang M."/>
            <person name="Chan C."/>
        </authorList>
    </citation>
    <scope>NUCLEOTIDE SEQUENCE</scope>
</reference>
<dbReference type="CDD" id="cd14498">
    <property type="entry name" value="DSP"/>
    <property type="match status" value="1"/>
</dbReference>
<feature type="region of interest" description="Disordered" evidence="5">
    <location>
        <begin position="232"/>
        <end position="291"/>
    </location>
</feature>
<dbReference type="InterPro" id="IPR000387">
    <property type="entry name" value="Tyr_Pase_dom"/>
</dbReference>
<evidence type="ECO:0000256" key="2">
    <source>
        <dbReference type="ARBA" id="ARBA00013064"/>
    </source>
</evidence>
<dbReference type="Pfam" id="PF00782">
    <property type="entry name" value="DSPc"/>
    <property type="match status" value="1"/>
</dbReference>
<feature type="compositionally biased region" description="Polar residues" evidence="5">
    <location>
        <begin position="233"/>
        <end position="243"/>
    </location>
</feature>
<dbReference type="InterPro" id="IPR029021">
    <property type="entry name" value="Prot-tyrosine_phosphatase-like"/>
</dbReference>
<dbReference type="InterPro" id="IPR016130">
    <property type="entry name" value="Tyr_Pase_AS"/>
</dbReference>